<dbReference type="OrthoDB" id="5649872at2"/>
<feature type="region of interest" description="Disordered" evidence="1">
    <location>
        <begin position="335"/>
        <end position="354"/>
    </location>
</feature>
<dbReference type="EMBL" id="CCSB01000002">
    <property type="protein sequence ID" value="CDZ77367.1"/>
    <property type="molecule type" value="Genomic_DNA"/>
</dbReference>
<proteinExistence type="predicted"/>
<feature type="compositionally biased region" description="Low complexity" evidence="1">
    <location>
        <begin position="393"/>
        <end position="403"/>
    </location>
</feature>
<name>A0A078KWJ9_9GAMM</name>
<organism evidence="2 3">
    <name type="scientific">Legionella massiliensis</name>
    <dbReference type="NCBI Taxonomy" id="1034943"/>
    <lineage>
        <taxon>Bacteria</taxon>
        <taxon>Pseudomonadati</taxon>
        <taxon>Pseudomonadota</taxon>
        <taxon>Gammaproteobacteria</taxon>
        <taxon>Legionellales</taxon>
        <taxon>Legionellaceae</taxon>
        <taxon>Legionella</taxon>
    </lineage>
</organism>
<accession>A0A078KWJ9</accession>
<evidence type="ECO:0000256" key="1">
    <source>
        <dbReference type="SAM" id="MobiDB-lite"/>
    </source>
</evidence>
<evidence type="ECO:0000313" key="2">
    <source>
        <dbReference type="EMBL" id="CDZ77367.1"/>
    </source>
</evidence>
<feature type="compositionally biased region" description="Polar residues" evidence="1">
    <location>
        <begin position="335"/>
        <end position="346"/>
    </location>
</feature>
<dbReference type="STRING" id="1034943.BN59_01650"/>
<protein>
    <recommendedName>
        <fullName evidence="4">Dot/Icm T4SS effector</fullName>
    </recommendedName>
</protein>
<feature type="region of interest" description="Disordered" evidence="1">
    <location>
        <begin position="384"/>
        <end position="423"/>
    </location>
</feature>
<reference evidence="2 3" key="1">
    <citation type="submission" date="2014-06" db="EMBL/GenBank/DDBJ databases">
        <authorList>
            <person name="Urmite Genomes Urmite Genomes"/>
        </authorList>
    </citation>
    <scope>NUCLEOTIDE SEQUENCE [LARGE SCALE GENOMIC DNA]</scope>
</reference>
<dbReference type="eggNOG" id="ENOG5031ECJ">
    <property type="taxonomic scope" value="Bacteria"/>
</dbReference>
<dbReference type="RefSeq" id="WP_043873914.1">
    <property type="nucleotide sequence ID" value="NZ_CCVW01000002.1"/>
</dbReference>
<sequence length="465" mass="52697">MTPEEMIVHGADISAHYLKDNPRYRIIRYNENVYAVNLDENRVATDFIHLWKSHKGNNPVEERELGHGAIGTVYAKTEDKVKKSPLFFTAGMGRFPKRNRVDPDEFIQNKSDSNSKILDQLFALKQNGLNSVFVFGLHSIKKPDNPMFFMPKVSSYKPRHKEFNRMQIDFILKLKQVNEMGFAHEDYCGSLSVKHSSFQNEMVTRDGITLIDMDNGLLEIYAMHNPLCGQQARMRDQWLLVYLNKKNVDVLNDLEYWYQTHNYEPISESPEEILKIVKDLPKQIVDSITQQAAQRVSGSSHNSWVTQSSEPSPSYAEELTIATVLQTFPSSSIDSSEQQVAASSIPPTFAEGSETDLLSLSESPVPHIDHRDPQAEASSIPSAPLEELSTDPQSLSESSGTSRETSEQRASSSGPRPDSVEKLKTLRNMVVTKQEFFWVRKHNLDKRGDNTPENLSSRPHKKLAS</sequence>
<feature type="region of interest" description="Disordered" evidence="1">
    <location>
        <begin position="441"/>
        <end position="465"/>
    </location>
</feature>
<evidence type="ECO:0008006" key="4">
    <source>
        <dbReference type="Google" id="ProtNLM"/>
    </source>
</evidence>
<evidence type="ECO:0000313" key="3">
    <source>
        <dbReference type="Proteomes" id="UP000044071"/>
    </source>
</evidence>
<gene>
    <name evidence="2" type="ORF">BN59_01650</name>
</gene>
<dbReference type="AlphaFoldDB" id="A0A078KWJ9"/>
<dbReference type="Proteomes" id="UP000044071">
    <property type="component" value="Unassembled WGS sequence"/>
</dbReference>
<keyword evidence="3" id="KW-1185">Reference proteome</keyword>